<evidence type="ECO:0000313" key="4">
    <source>
        <dbReference type="EMBL" id="CAH0368378.1"/>
    </source>
</evidence>
<proteinExistence type="predicted"/>
<dbReference type="PROSITE" id="PS50020">
    <property type="entry name" value="WW_DOMAIN_2"/>
    <property type="match status" value="1"/>
</dbReference>
<keyword evidence="5" id="KW-1185">Reference proteome</keyword>
<evidence type="ECO:0000259" key="3">
    <source>
        <dbReference type="PROSITE" id="PS50222"/>
    </source>
</evidence>
<feature type="compositionally biased region" description="Polar residues" evidence="1">
    <location>
        <begin position="1048"/>
        <end position="1068"/>
    </location>
</feature>
<dbReference type="Gene3D" id="2.20.70.10">
    <property type="match status" value="1"/>
</dbReference>
<evidence type="ECO:0000256" key="1">
    <source>
        <dbReference type="SAM" id="MobiDB-lite"/>
    </source>
</evidence>
<dbReference type="PROSITE" id="PS50222">
    <property type="entry name" value="EF_HAND_2"/>
    <property type="match status" value="1"/>
</dbReference>
<dbReference type="InterPro" id="IPR002048">
    <property type="entry name" value="EF_hand_dom"/>
</dbReference>
<reference evidence="4" key="1">
    <citation type="submission" date="2021-11" db="EMBL/GenBank/DDBJ databases">
        <authorList>
            <consortium name="Genoscope - CEA"/>
            <person name="William W."/>
        </authorList>
    </citation>
    <scope>NUCLEOTIDE SEQUENCE</scope>
</reference>
<evidence type="ECO:0008006" key="6">
    <source>
        <dbReference type="Google" id="ProtNLM"/>
    </source>
</evidence>
<sequence>MGKGMVALPQLSGRGSCGATQPSKSPVKSLARDTKYELQFGPKDQRALETAFDSYLEYRRKREPLLEDERWRCVLKLQQLVTSRNISLAGREGALYEELHRSCPKRLCERARFLVVMRRVFGFELAPVRGAVDQGTKKLMDNLFDAFDEDGSDKMPWRNILIMLHVVCFPTREPADHLRWGFALVGSEGSFDMKCKPPFDARIADAKYLLHAVGHAEMRPMLSKLVDDAWTGLVRRGDVEASTLTRDAETQALMLQASGKKALDREGCEAASPMDAIKLTRPLFERLISAPPLKRLMEGSTPFGLKDVRTWTYAIEDEQYHPMIATEIKRARLVQRHDFEATQFAITHPFRQRRRFLKWREVAQRIRRIKLFTLRGIKRCICIRCSYSFVKWRREALIEVRAHELQRVGRGFLGRLEARWVLRIHLLVTGIQCRARRWLLQNEYLREKRRRHWAATEIARHTRGLRARRITLWRLEEKLDKEVRKLKERRALWAKRQEIAVARFLQGAFRARKARREVQQARDDTAAKAAAARDMDRLYEENLRKKRVYQNAISEYYRQRKEEYLQSTLMEGFDAAQQAKILRFRRRKEHEAELEKEERAKKLQEMLDDERIAGWIQKWERVKIERVAALRKHLEWCRLSPETTEERRTAKKLNKEVRIRTQIVFKRAGKQGHDLEIPECEAMALEEILLKRCQDEELVVDAERRAAADAHYAAIEKAEAEARAEKEKDRVRMQNISALKIQRIRALHESRVELRRRAYARFEKRYDAEHTCYFYRDKLTREITWRKPYALGAYDLKVDDEWVRLEDETQTPYYYNPCSQDMMWTRPRGTVFCEVCDDAFCELHCNDTKRKLCRKCYDGELAKVLEKEGKRAVDDMSFKVLRGGDPKSGEADLKKLEDTGLALEAERRRQEEEDRVLRRASVRRSSITTKPSYVAKELQRLARGRALKGPDEDQVVALKQLVTSQELTTSETFSSTELVDKTQRETQVLMTVIEERRQRRRQRDVLEAMERKDGKQPISEYRHLTTQHYRIKAEEEEQRLLEMDSATYMSHTSGGSDTYSWSKSSKGNSYHLGN</sequence>
<comment type="caution">
    <text evidence="4">The sequence shown here is derived from an EMBL/GenBank/DDBJ whole genome shotgun (WGS) entry which is preliminary data.</text>
</comment>
<dbReference type="InterPro" id="IPR001202">
    <property type="entry name" value="WW_dom"/>
</dbReference>
<dbReference type="EMBL" id="CAKKNE010000002">
    <property type="protein sequence ID" value="CAH0368378.1"/>
    <property type="molecule type" value="Genomic_DNA"/>
</dbReference>
<feature type="domain" description="EF-hand" evidence="3">
    <location>
        <begin position="135"/>
        <end position="170"/>
    </location>
</feature>
<feature type="domain" description="WW" evidence="2">
    <location>
        <begin position="796"/>
        <end position="829"/>
    </location>
</feature>
<evidence type="ECO:0000259" key="2">
    <source>
        <dbReference type="PROSITE" id="PS50020"/>
    </source>
</evidence>
<evidence type="ECO:0000313" key="5">
    <source>
        <dbReference type="Proteomes" id="UP000789595"/>
    </source>
</evidence>
<dbReference type="OrthoDB" id="191041at2759"/>
<gene>
    <name evidence="4" type="ORF">PECAL_2P14410</name>
</gene>
<dbReference type="Proteomes" id="UP000789595">
    <property type="component" value="Unassembled WGS sequence"/>
</dbReference>
<accession>A0A8J2S9N4</accession>
<dbReference type="GO" id="GO:0005509">
    <property type="term" value="F:calcium ion binding"/>
    <property type="evidence" value="ECO:0007669"/>
    <property type="project" value="InterPro"/>
</dbReference>
<feature type="region of interest" description="Disordered" evidence="1">
    <location>
        <begin position="1048"/>
        <end position="1074"/>
    </location>
</feature>
<organism evidence="4 5">
    <name type="scientific">Pelagomonas calceolata</name>
    <dbReference type="NCBI Taxonomy" id="35677"/>
    <lineage>
        <taxon>Eukaryota</taxon>
        <taxon>Sar</taxon>
        <taxon>Stramenopiles</taxon>
        <taxon>Ochrophyta</taxon>
        <taxon>Pelagophyceae</taxon>
        <taxon>Pelagomonadales</taxon>
        <taxon>Pelagomonadaceae</taxon>
        <taxon>Pelagomonas</taxon>
    </lineage>
</organism>
<dbReference type="AlphaFoldDB" id="A0A8J2S9N4"/>
<name>A0A8J2S9N4_9STRA</name>
<protein>
    <recommendedName>
        <fullName evidence="6">Calmodulin</fullName>
    </recommendedName>
</protein>